<comment type="caution">
    <text evidence="3">The sequence shown here is derived from an EMBL/GenBank/DDBJ whole genome shotgun (WGS) entry which is preliminary data.</text>
</comment>
<feature type="region of interest" description="Disordered" evidence="1">
    <location>
        <begin position="240"/>
        <end position="265"/>
    </location>
</feature>
<feature type="domain" description="F-box" evidence="2">
    <location>
        <begin position="1"/>
        <end position="43"/>
    </location>
</feature>
<dbReference type="Proteomes" id="UP000699462">
    <property type="component" value="Unassembled WGS sequence"/>
</dbReference>
<dbReference type="PANTHER" id="PTHR20872">
    <property type="match status" value="1"/>
</dbReference>
<gene>
    <name evidence="3" type="ORF">P879_06010</name>
</gene>
<dbReference type="InterPro" id="IPR001810">
    <property type="entry name" value="F-box_dom"/>
</dbReference>
<evidence type="ECO:0000313" key="3">
    <source>
        <dbReference type="EMBL" id="KAF8561152.1"/>
    </source>
</evidence>
<proteinExistence type="predicted"/>
<sequence length="760" mass="85365">MDLPDHILERVFLYLSWNDRARAARVCRKWLSVFRSPLLWRRIVFTPPTRPLTRLQYDMRGYRTSCCLRAIGSYVREFRFLKSEDIFLLNRTLSLIAKYLETNPIQHRRPSKEVDIGTIATAVDYQRSAVDSTDDGTGDTDIDPVNSLTSDAAEEPFILVADSEDITPRRDERFSDYISCITGDPDAEATLRLIMKLQERELHMSSSDTSSDEADMDLNYILSDLRSASLSLPKPSFYSGRQADSRLSKRSQSFRHSRCAHPRQSPPSVRGFMLDFHCEVDDARGFAYGTGGALLSTIRRVVRQLFYVERLHLTDLFLTATDARDLILDLHKTAADSLSDLNLAHFHKLSSDLGTLVGSAVPIIPPSLHTSGRRDWYLLDPRWLGARPRRLHQNPLADLASLFPQLRRLTIAPTQLSDAMLLRLLYQTRLLELVLVLTDYTPFTIRHSSQSSYSGFGSQARISLLVDPEPNDSDHLHYGGDEFDDDLIEWGGDVPRFKDQVGVTTPLTAGSNDWRPISASSWRAALILRPQLFVQLRIRFLRVSADDTTATRVASLLAFWPEPPCPVCTFVFNTIRGPRFAALFLSLTNVINFGIYASSLTTVVISLEAPSTDQSMCCPEETKSDSADESKALNDIFRELPALCPSLSLLALGGTTTYLSIPTLFVICRHYGRRLSLPCASSARRIRLVVGEQCCRFDDSSPNNVPATVLAWFSTVTGAGKDVSKRKLAAERCIAHALMQPQWCFLTSAQFQSELADYLS</sequence>
<dbReference type="InterPro" id="IPR036047">
    <property type="entry name" value="F-box-like_dom_sf"/>
</dbReference>
<keyword evidence="4" id="KW-1185">Reference proteome</keyword>
<dbReference type="PANTHER" id="PTHR20872:SF1">
    <property type="entry name" value="F-BOX DOMAIN-CONTAINING PROTEIN"/>
    <property type="match status" value="1"/>
</dbReference>
<dbReference type="FunFam" id="1.20.1280.50:FF:000005">
    <property type="entry name" value="F-box/LRR-repeat protein 3 isoform X1"/>
    <property type="match status" value="1"/>
</dbReference>
<feature type="compositionally biased region" description="Basic residues" evidence="1">
    <location>
        <begin position="248"/>
        <end position="261"/>
    </location>
</feature>
<evidence type="ECO:0000259" key="2">
    <source>
        <dbReference type="PROSITE" id="PS50181"/>
    </source>
</evidence>
<dbReference type="Gene3D" id="1.20.1280.50">
    <property type="match status" value="1"/>
</dbReference>
<evidence type="ECO:0000256" key="1">
    <source>
        <dbReference type="SAM" id="MobiDB-lite"/>
    </source>
</evidence>
<dbReference type="EMBL" id="JTDF01021961">
    <property type="protein sequence ID" value="KAF8561152.1"/>
    <property type="molecule type" value="Genomic_DNA"/>
</dbReference>
<organism evidence="3 4">
    <name type="scientific">Paragonimus westermani</name>
    <dbReference type="NCBI Taxonomy" id="34504"/>
    <lineage>
        <taxon>Eukaryota</taxon>
        <taxon>Metazoa</taxon>
        <taxon>Spiralia</taxon>
        <taxon>Lophotrochozoa</taxon>
        <taxon>Platyhelminthes</taxon>
        <taxon>Trematoda</taxon>
        <taxon>Digenea</taxon>
        <taxon>Plagiorchiida</taxon>
        <taxon>Troglotremata</taxon>
        <taxon>Troglotrematidae</taxon>
        <taxon>Paragonimus</taxon>
    </lineage>
</organism>
<dbReference type="OrthoDB" id="9974792at2759"/>
<dbReference type="Pfam" id="PF12937">
    <property type="entry name" value="F-box-like"/>
    <property type="match status" value="1"/>
</dbReference>
<evidence type="ECO:0000313" key="4">
    <source>
        <dbReference type="Proteomes" id="UP000699462"/>
    </source>
</evidence>
<name>A0A8T0D0E1_9TREM</name>
<reference evidence="3 4" key="1">
    <citation type="submission" date="2019-07" db="EMBL/GenBank/DDBJ databases">
        <title>Annotation for the trematode Paragonimus westermani.</title>
        <authorList>
            <person name="Choi Y.-J."/>
        </authorList>
    </citation>
    <scope>NUCLEOTIDE SEQUENCE [LARGE SCALE GENOMIC DNA]</scope>
    <source>
        <strain evidence="3">180907_Pwestermani</strain>
    </source>
</reference>
<accession>A0A8T0D0E1</accession>
<dbReference type="SMART" id="SM00256">
    <property type="entry name" value="FBOX"/>
    <property type="match status" value="1"/>
</dbReference>
<protein>
    <recommendedName>
        <fullName evidence="2">F-box domain-containing protein</fullName>
    </recommendedName>
</protein>
<dbReference type="SUPFAM" id="SSF81383">
    <property type="entry name" value="F-box domain"/>
    <property type="match status" value="1"/>
</dbReference>
<dbReference type="PROSITE" id="PS50181">
    <property type="entry name" value="FBOX"/>
    <property type="match status" value="1"/>
</dbReference>
<dbReference type="AlphaFoldDB" id="A0A8T0D0E1"/>